<gene>
    <name evidence="2" type="ORF">GNZ18_23630</name>
</gene>
<dbReference type="SUPFAM" id="SSF54427">
    <property type="entry name" value="NTF2-like"/>
    <property type="match status" value="1"/>
</dbReference>
<dbReference type="InterPro" id="IPR032710">
    <property type="entry name" value="NTF2-like_dom_sf"/>
</dbReference>
<reference evidence="2 3" key="1">
    <citation type="submission" date="2019-11" db="EMBL/GenBank/DDBJ databases">
        <authorList>
            <person name="Cao P."/>
        </authorList>
    </citation>
    <scope>NUCLEOTIDE SEQUENCE [LARGE SCALE GENOMIC DNA]</scope>
    <source>
        <strain evidence="2 3">NEAU-AAG5</strain>
    </source>
</reference>
<organism evidence="2 3">
    <name type="scientific">Actinomadura litoris</name>
    <dbReference type="NCBI Taxonomy" id="2678616"/>
    <lineage>
        <taxon>Bacteria</taxon>
        <taxon>Bacillati</taxon>
        <taxon>Actinomycetota</taxon>
        <taxon>Actinomycetes</taxon>
        <taxon>Streptosporangiales</taxon>
        <taxon>Thermomonosporaceae</taxon>
        <taxon>Actinomadura</taxon>
    </lineage>
</organism>
<comment type="caution">
    <text evidence="2">The sequence shown here is derived from an EMBL/GenBank/DDBJ whole genome shotgun (WGS) entry which is preliminary data.</text>
</comment>
<dbReference type="RefSeq" id="WP_156218706.1">
    <property type="nucleotide sequence ID" value="NZ_WOFH01000008.1"/>
</dbReference>
<evidence type="ECO:0000313" key="2">
    <source>
        <dbReference type="EMBL" id="MUN39564.1"/>
    </source>
</evidence>
<dbReference type="EMBL" id="WOFH01000008">
    <property type="protein sequence ID" value="MUN39564.1"/>
    <property type="molecule type" value="Genomic_DNA"/>
</dbReference>
<protein>
    <submittedName>
        <fullName evidence="2">Uncharacterized protein</fullName>
    </submittedName>
</protein>
<evidence type="ECO:0000256" key="1">
    <source>
        <dbReference type="SAM" id="MobiDB-lite"/>
    </source>
</evidence>
<sequence>MSRNMEAVRAVHQALTDSDLDRFIESLNPRRRLPAVGGGALARHLPGVRGMFGKLAERAAATYEPARFTETDEHIVVPGNAPIAPPGAGEPTIPRRGLNRSPHDRP</sequence>
<dbReference type="Proteomes" id="UP000432015">
    <property type="component" value="Unassembled WGS sequence"/>
</dbReference>
<feature type="region of interest" description="Disordered" evidence="1">
    <location>
        <begin position="77"/>
        <end position="106"/>
    </location>
</feature>
<proteinExistence type="predicted"/>
<dbReference type="AlphaFoldDB" id="A0A7K1L556"/>
<evidence type="ECO:0000313" key="3">
    <source>
        <dbReference type="Proteomes" id="UP000432015"/>
    </source>
</evidence>
<feature type="compositionally biased region" description="Low complexity" evidence="1">
    <location>
        <begin position="77"/>
        <end position="94"/>
    </location>
</feature>
<accession>A0A7K1L556</accession>
<keyword evidence="3" id="KW-1185">Reference proteome</keyword>
<name>A0A7K1L556_9ACTN</name>